<keyword evidence="2" id="KW-0378">Hydrolase</keyword>
<dbReference type="GO" id="GO:0008810">
    <property type="term" value="F:cellulase activity"/>
    <property type="evidence" value="ECO:0007669"/>
    <property type="project" value="InterPro"/>
</dbReference>
<organism evidence="3 4">
    <name type="scientific">Ramalina farinacea</name>
    <dbReference type="NCBI Taxonomy" id="258253"/>
    <lineage>
        <taxon>Eukaryota</taxon>
        <taxon>Fungi</taxon>
        <taxon>Dikarya</taxon>
        <taxon>Ascomycota</taxon>
        <taxon>Pezizomycotina</taxon>
        <taxon>Lecanoromycetes</taxon>
        <taxon>OSLEUM clade</taxon>
        <taxon>Lecanoromycetidae</taxon>
        <taxon>Lecanorales</taxon>
        <taxon>Lecanorineae</taxon>
        <taxon>Ramalinaceae</taxon>
        <taxon>Ramalina</taxon>
    </lineage>
</organism>
<dbReference type="SUPFAM" id="SSF49899">
    <property type="entry name" value="Concanavalin A-like lectins/glucanases"/>
    <property type="match status" value="1"/>
</dbReference>
<dbReference type="AlphaFoldDB" id="A0AA43QG91"/>
<dbReference type="PANTHER" id="PTHR34002:SF9">
    <property type="entry name" value="XYLOGLUCAN-SPECIFIC ENDO-BETA-1,4-GLUCANASE A"/>
    <property type="match status" value="1"/>
</dbReference>
<evidence type="ECO:0000256" key="2">
    <source>
        <dbReference type="RuleBase" id="RU361163"/>
    </source>
</evidence>
<evidence type="ECO:0000313" key="4">
    <source>
        <dbReference type="Proteomes" id="UP001161017"/>
    </source>
</evidence>
<comment type="caution">
    <text evidence="3">The sequence shown here is derived from an EMBL/GenBank/DDBJ whole genome shotgun (WGS) entry which is preliminary data.</text>
</comment>
<dbReference type="PANTHER" id="PTHR34002">
    <property type="entry name" value="BLR1656 PROTEIN"/>
    <property type="match status" value="1"/>
</dbReference>
<reference evidence="3" key="1">
    <citation type="journal article" date="2023" name="Genome Biol. Evol.">
        <title>First Whole Genome Sequence and Flow Cytometry Genome Size Data for the Lichen-Forming Fungus Ramalina farinacea (Ascomycota).</title>
        <authorList>
            <person name="Llewellyn T."/>
            <person name="Mian S."/>
            <person name="Hill R."/>
            <person name="Leitch I.J."/>
            <person name="Gaya E."/>
        </authorList>
    </citation>
    <scope>NUCLEOTIDE SEQUENCE</scope>
    <source>
        <strain evidence="3">LIQ254RAFAR</strain>
    </source>
</reference>
<keyword evidence="2" id="KW-0326">Glycosidase</keyword>
<proteinExistence type="inferred from homology"/>
<dbReference type="Pfam" id="PF01670">
    <property type="entry name" value="Glyco_hydro_12"/>
    <property type="match status" value="1"/>
</dbReference>
<name>A0AA43QG91_9LECA</name>
<keyword evidence="4" id="KW-1185">Reference proteome</keyword>
<sequence>MDVTNATNRQWTRTNSSPFKGNTCFDFILGKTKGDSTSTSAQELMLWLEWEGGQLPIGWDNGPAAKIDSLFGTSWKVYEGVNTGNGMTVNQHSMLPDTQFSGSFAGDLKDWFEALVRLGRFSDATYVNIGNAG</sequence>
<dbReference type="InterPro" id="IPR002594">
    <property type="entry name" value="GH12"/>
</dbReference>
<evidence type="ECO:0000313" key="3">
    <source>
        <dbReference type="EMBL" id="MDI1485064.1"/>
    </source>
</evidence>
<comment type="similarity">
    <text evidence="1 2">Belongs to the glycosyl hydrolase 12 (cellulase H) family.</text>
</comment>
<dbReference type="Gene3D" id="2.60.120.180">
    <property type="match status" value="1"/>
</dbReference>
<accession>A0AA43QG91</accession>
<dbReference type="InterPro" id="IPR013319">
    <property type="entry name" value="GH11/12"/>
</dbReference>
<protein>
    <submittedName>
        <fullName evidence="3">Uncharacterized protein</fullName>
    </submittedName>
</protein>
<keyword evidence="2" id="KW-0119">Carbohydrate metabolism</keyword>
<keyword evidence="2" id="KW-0624">Polysaccharide degradation</keyword>
<dbReference type="InterPro" id="IPR013320">
    <property type="entry name" value="ConA-like_dom_sf"/>
</dbReference>
<evidence type="ECO:0000256" key="1">
    <source>
        <dbReference type="ARBA" id="ARBA00005519"/>
    </source>
</evidence>
<dbReference type="Proteomes" id="UP001161017">
    <property type="component" value="Unassembled WGS sequence"/>
</dbReference>
<dbReference type="EMBL" id="JAPUFD010000001">
    <property type="protein sequence ID" value="MDI1485064.1"/>
    <property type="molecule type" value="Genomic_DNA"/>
</dbReference>
<dbReference type="GO" id="GO:0000272">
    <property type="term" value="P:polysaccharide catabolic process"/>
    <property type="evidence" value="ECO:0007669"/>
    <property type="project" value="UniProtKB-KW"/>
</dbReference>
<gene>
    <name evidence="3" type="ORF">OHK93_000198</name>
</gene>